<evidence type="ECO:0000256" key="1">
    <source>
        <dbReference type="ARBA" id="ARBA00007301"/>
    </source>
</evidence>
<comment type="subunit">
    <text evidence="5">Homodimer.</text>
</comment>
<evidence type="ECO:0000313" key="10">
    <source>
        <dbReference type="EMBL" id="AQP45396.1"/>
    </source>
</evidence>
<dbReference type="AlphaFoldDB" id="A0A1Q2CH04"/>
<evidence type="ECO:0000313" key="11">
    <source>
        <dbReference type="Proteomes" id="UP000188324"/>
    </source>
</evidence>
<keyword evidence="4 5" id="KW-0560">Oxidoreductase</keyword>
<feature type="domain" description="Pyridoxine 5'-phosphate oxidase dimerisation C-terminal" evidence="9">
    <location>
        <begin position="171"/>
        <end position="211"/>
    </location>
</feature>
<dbReference type="PANTHER" id="PTHR10851:SF0">
    <property type="entry name" value="PYRIDOXINE-5'-PHOSPHATE OXIDASE"/>
    <property type="match status" value="1"/>
</dbReference>
<protein>
    <recommendedName>
        <fullName evidence="5">Pyridoxine/pyridoxamine 5'-phosphate oxidase</fullName>
        <ecNumber evidence="5">1.4.3.5</ecNumber>
    </recommendedName>
    <alternativeName>
        <fullName evidence="5">PNP/PMP oxidase</fullName>
        <shortName evidence="5">PNPOx</shortName>
    </alternativeName>
    <alternativeName>
        <fullName evidence="5">Pyridoxal 5'-phosphate synthase</fullName>
    </alternativeName>
</protein>
<evidence type="ECO:0000259" key="9">
    <source>
        <dbReference type="Pfam" id="PF10590"/>
    </source>
</evidence>
<keyword evidence="3 5" id="KW-0288">FMN</keyword>
<keyword evidence="5" id="KW-0664">Pyridoxine biosynthesis</keyword>
<evidence type="ECO:0000256" key="5">
    <source>
        <dbReference type="HAMAP-Rule" id="MF_01629"/>
    </source>
</evidence>
<dbReference type="HAMAP" id="MF_01629">
    <property type="entry name" value="PdxH"/>
    <property type="match status" value="1"/>
</dbReference>
<feature type="binding site" evidence="6">
    <location>
        <begin position="7"/>
        <end position="10"/>
    </location>
    <ligand>
        <name>substrate</name>
    </ligand>
</feature>
<feature type="binding site" evidence="5 7">
    <location>
        <position position="82"/>
    </location>
    <ligand>
        <name>FMN</name>
        <dbReference type="ChEBI" id="CHEBI:58210"/>
    </ligand>
</feature>
<evidence type="ECO:0000256" key="3">
    <source>
        <dbReference type="ARBA" id="ARBA00022643"/>
    </source>
</evidence>
<dbReference type="RefSeq" id="WP_162274549.1">
    <property type="nucleotide sequence ID" value="NZ_CP019605.1"/>
</dbReference>
<dbReference type="InterPro" id="IPR000659">
    <property type="entry name" value="Pyridox_Oxase"/>
</dbReference>
<dbReference type="InterPro" id="IPR019740">
    <property type="entry name" value="Pyridox_Oxase_CS"/>
</dbReference>
<organism evidence="10 11">
    <name type="scientific">Tessaracoccus flavus</name>
    <dbReference type="NCBI Taxonomy" id="1610493"/>
    <lineage>
        <taxon>Bacteria</taxon>
        <taxon>Bacillati</taxon>
        <taxon>Actinomycetota</taxon>
        <taxon>Actinomycetes</taxon>
        <taxon>Propionibacteriales</taxon>
        <taxon>Propionibacteriaceae</taxon>
        <taxon>Tessaracoccus</taxon>
    </lineage>
</organism>
<dbReference type="EMBL" id="CP019605">
    <property type="protein sequence ID" value="AQP45396.1"/>
    <property type="molecule type" value="Genomic_DNA"/>
</dbReference>
<dbReference type="Gene3D" id="2.30.110.10">
    <property type="entry name" value="Electron Transport, Fmn-binding Protein, Chain A"/>
    <property type="match status" value="1"/>
</dbReference>
<feature type="binding site" evidence="5 6">
    <location>
        <position position="122"/>
    </location>
    <ligand>
        <name>substrate</name>
    </ligand>
</feature>
<comment type="pathway">
    <text evidence="5">Cofactor metabolism; pyridoxal 5'-phosphate salvage; pyridoxal 5'-phosphate from pyridoxamine 5'-phosphate: step 1/1.</text>
</comment>
<comment type="caution">
    <text evidence="5">Lacks conserved residue(s) required for the propagation of feature annotation.</text>
</comment>
<comment type="catalytic activity">
    <reaction evidence="5">
        <text>pyridoxamine 5'-phosphate + O2 + H2O = pyridoxal 5'-phosphate + H2O2 + NH4(+)</text>
        <dbReference type="Rhea" id="RHEA:15817"/>
        <dbReference type="ChEBI" id="CHEBI:15377"/>
        <dbReference type="ChEBI" id="CHEBI:15379"/>
        <dbReference type="ChEBI" id="CHEBI:16240"/>
        <dbReference type="ChEBI" id="CHEBI:28938"/>
        <dbReference type="ChEBI" id="CHEBI:58451"/>
        <dbReference type="ChEBI" id="CHEBI:597326"/>
        <dbReference type="EC" id="1.4.3.5"/>
    </reaction>
</comment>
<dbReference type="GO" id="GO:0004733">
    <property type="term" value="F:pyridoxamine phosphate oxidase activity"/>
    <property type="evidence" value="ECO:0007669"/>
    <property type="project" value="UniProtKB-UniRule"/>
</dbReference>
<dbReference type="NCBIfam" id="TIGR00558">
    <property type="entry name" value="pdxH"/>
    <property type="match status" value="1"/>
</dbReference>
<feature type="binding site" evidence="5 7">
    <location>
        <begin position="60"/>
        <end position="65"/>
    </location>
    <ligand>
        <name>FMN</name>
        <dbReference type="ChEBI" id="CHEBI:58210"/>
    </ligand>
</feature>
<dbReference type="GO" id="GO:0010181">
    <property type="term" value="F:FMN binding"/>
    <property type="evidence" value="ECO:0007669"/>
    <property type="project" value="UniProtKB-UniRule"/>
</dbReference>
<keyword evidence="2 5" id="KW-0285">Flavoprotein</keyword>
<dbReference type="InterPro" id="IPR012349">
    <property type="entry name" value="Split_barrel_FMN-bd"/>
</dbReference>
<feature type="domain" description="Pyridoxamine 5'-phosphate oxidase N-terminal" evidence="8">
    <location>
        <begin position="34"/>
        <end position="157"/>
    </location>
</feature>
<dbReference type="EC" id="1.4.3.5" evidence="5"/>
<feature type="binding site" evidence="5 6">
    <location>
        <position position="130"/>
    </location>
    <ligand>
        <name>substrate</name>
    </ligand>
</feature>
<feature type="binding site" evidence="5 7">
    <location>
        <position position="184"/>
    </location>
    <ligand>
        <name>FMN</name>
        <dbReference type="ChEBI" id="CHEBI:58210"/>
    </ligand>
</feature>
<proteinExistence type="inferred from homology"/>
<sequence>MTLHDVRRDYSGEALPDDLAGFDPWLFLQGWVDDALEADEAEPTAMVLSTSGADGRPRSRVVLAKEVTPSGIVFFTHLDSPKGREIAAAPGASAVFWWPTLMRQVRVVGAVERLTREDDEAYFASRPRPSQVGAWASHQSAPLASREDLKKAVAEAESRFSGGPVPCPPNWGGYRIVADEIEFWQGQPSRLNDRVRCTVDSDGWSCTRLQP</sequence>
<evidence type="ECO:0000256" key="4">
    <source>
        <dbReference type="ARBA" id="ARBA00023002"/>
    </source>
</evidence>
<dbReference type="KEGG" id="tfl:RPIT_11790"/>
<evidence type="ECO:0000256" key="2">
    <source>
        <dbReference type="ARBA" id="ARBA00022630"/>
    </source>
</evidence>
<dbReference type="SUPFAM" id="SSF50475">
    <property type="entry name" value="FMN-binding split barrel"/>
    <property type="match status" value="1"/>
</dbReference>
<comment type="similarity">
    <text evidence="1 5">Belongs to the pyridoxamine 5'-phosphate oxidase family.</text>
</comment>
<dbReference type="NCBIfam" id="NF004231">
    <property type="entry name" value="PRK05679.1"/>
    <property type="match status" value="1"/>
</dbReference>
<feature type="binding site" evidence="5 7">
    <location>
        <position position="104"/>
    </location>
    <ligand>
        <name>FMN</name>
        <dbReference type="ChEBI" id="CHEBI:58210"/>
    </ligand>
</feature>
<keyword evidence="11" id="KW-1185">Reference proteome</keyword>
<comment type="catalytic activity">
    <reaction evidence="5">
        <text>pyridoxine 5'-phosphate + O2 = pyridoxal 5'-phosphate + H2O2</text>
        <dbReference type="Rhea" id="RHEA:15149"/>
        <dbReference type="ChEBI" id="CHEBI:15379"/>
        <dbReference type="ChEBI" id="CHEBI:16240"/>
        <dbReference type="ChEBI" id="CHEBI:58589"/>
        <dbReference type="ChEBI" id="CHEBI:597326"/>
        <dbReference type="EC" id="1.4.3.5"/>
    </reaction>
</comment>
<feature type="binding site" evidence="5 6">
    <location>
        <position position="65"/>
    </location>
    <ligand>
        <name>substrate</name>
    </ligand>
</feature>
<name>A0A1Q2CH04_9ACTN</name>
<dbReference type="STRING" id="1610493.RPIT_11790"/>
<dbReference type="Proteomes" id="UP000188324">
    <property type="component" value="Chromosome"/>
</dbReference>
<feature type="binding site" evidence="5 6">
    <location>
        <begin position="190"/>
        <end position="192"/>
    </location>
    <ligand>
        <name>substrate</name>
    </ligand>
</feature>
<dbReference type="InterPro" id="IPR019576">
    <property type="entry name" value="Pyridoxamine_oxidase_dimer_C"/>
</dbReference>
<dbReference type="GO" id="GO:0008615">
    <property type="term" value="P:pyridoxine biosynthetic process"/>
    <property type="evidence" value="ECO:0007669"/>
    <property type="project" value="UniProtKB-UniRule"/>
</dbReference>
<dbReference type="PROSITE" id="PS01064">
    <property type="entry name" value="PYRIDOX_OXIDASE"/>
    <property type="match status" value="1"/>
</dbReference>
<comment type="cofactor">
    <cofactor evidence="5 7">
        <name>FMN</name>
        <dbReference type="ChEBI" id="CHEBI:58210"/>
    </cofactor>
    <text evidence="5 7">Binds 1 FMN per subunit.</text>
</comment>
<comment type="pathway">
    <text evidence="5">Cofactor metabolism; pyridoxal 5'-phosphate salvage; pyridoxal 5'-phosphate from pyridoxine 5'-phosphate: step 1/1.</text>
</comment>
<dbReference type="InterPro" id="IPR011576">
    <property type="entry name" value="Pyridox_Oxase_N"/>
</dbReference>
<evidence type="ECO:0000256" key="6">
    <source>
        <dbReference type="PIRSR" id="PIRSR000190-1"/>
    </source>
</evidence>
<dbReference type="Pfam" id="PF01243">
    <property type="entry name" value="PNPOx_N"/>
    <property type="match status" value="1"/>
</dbReference>
<comment type="function">
    <text evidence="5">Catalyzes the oxidation of either pyridoxine 5'-phosphate (PNP) or pyridoxamine 5'-phosphate (PMP) into pyridoxal 5'-phosphate (PLP).</text>
</comment>
<feature type="binding site" evidence="5 7">
    <location>
        <position position="194"/>
    </location>
    <ligand>
        <name>FMN</name>
        <dbReference type="ChEBI" id="CHEBI:58210"/>
    </ligand>
</feature>
<dbReference type="UniPathway" id="UPA01068">
    <property type="reaction ID" value="UER00304"/>
</dbReference>
<dbReference type="PANTHER" id="PTHR10851">
    <property type="entry name" value="PYRIDOXINE-5-PHOSPHATE OXIDASE"/>
    <property type="match status" value="1"/>
</dbReference>
<evidence type="ECO:0000259" key="8">
    <source>
        <dbReference type="Pfam" id="PF01243"/>
    </source>
</evidence>
<feature type="binding site" evidence="5 7">
    <location>
        <begin position="139"/>
        <end position="140"/>
    </location>
    <ligand>
        <name>FMN</name>
        <dbReference type="ChEBI" id="CHEBI:58210"/>
    </ligand>
</feature>
<feature type="binding site" evidence="5 7">
    <location>
        <begin position="75"/>
        <end position="76"/>
    </location>
    <ligand>
        <name>FMN</name>
        <dbReference type="ChEBI" id="CHEBI:58210"/>
    </ligand>
</feature>
<reference evidence="10 11" key="1">
    <citation type="journal article" date="2016" name="Int. J. Syst. Evol. Microbiol.">
        <title>Tessaracoccus flavus sp. nov., isolated from the drainage system of a lindane-producing factory.</title>
        <authorList>
            <person name="Kumari R."/>
            <person name="Singh P."/>
            <person name="Schumann P."/>
            <person name="Lal R."/>
        </authorList>
    </citation>
    <scope>NUCLEOTIDE SEQUENCE [LARGE SCALE GENOMIC DNA]</scope>
    <source>
        <strain evidence="10 11">RP1T</strain>
    </source>
</reference>
<accession>A0A1Q2CH04</accession>
<feature type="binding site" evidence="5 6">
    <location>
        <position position="126"/>
    </location>
    <ligand>
        <name>substrate</name>
    </ligand>
</feature>
<dbReference type="PIRSF" id="PIRSF000190">
    <property type="entry name" value="Pyd_amn-ph_oxd"/>
    <property type="match status" value="1"/>
</dbReference>
<gene>
    <name evidence="5" type="primary">pdxH</name>
    <name evidence="10" type="ORF">RPIT_11790</name>
</gene>
<dbReference type="Pfam" id="PF10590">
    <property type="entry name" value="PNP_phzG_C"/>
    <property type="match status" value="1"/>
</dbReference>
<evidence type="ECO:0000256" key="7">
    <source>
        <dbReference type="PIRSR" id="PIRSR000190-2"/>
    </source>
</evidence>